<accession>W6QCC4</accession>
<evidence type="ECO:0000313" key="1">
    <source>
        <dbReference type="EMBL" id="CDM31819.1"/>
    </source>
</evidence>
<proteinExistence type="predicted"/>
<dbReference type="OrthoDB" id="2103397at2759"/>
<dbReference type="AlphaFoldDB" id="W6QCC4"/>
<dbReference type="EMBL" id="HG792016">
    <property type="protein sequence ID" value="CDM31819.1"/>
    <property type="molecule type" value="Genomic_DNA"/>
</dbReference>
<gene>
    <name evidence="1" type="ORF">PROQFM164_S02g001970</name>
</gene>
<keyword evidence="2" id="KW-1185">Reference proteome</keyword>
<reference evidence="1" key="1">
    <citation type="journal article" date="2014" name="Nat. Commun.">
        <title>Multiple recent horizontal transfers of a large genomic region in cheese making fungi.</title>
        <authorList>
            <person name="Cheeseman K."/>
            <person name="Ropars J."/>
            <person name="Renault P."/>
            <person name="Dupont J."/>
            <person name="Gouzy J."/>
            <person name="Branca A."/>
            <person name="Abraham A.L."/>
            <person name="Ceppi M."/>
            <person name="Conseiller E."/>
            <person name="Debuchy R."/>
            <person name="Malagnac F."/>
            <person name="Goarin A."/>
            <person name="Silar P."/>
            <person name="Lacoste S."/>
            <person name="Sallet E."/>
            <person name="Bensimon A."/>
            <person name="Giraud T."/>
            <person name="Brygoo Y."/>
        </authorList>
    </citation>
    <scope>NUCLEOTIDE SEQUENCE [LARGE SCALE GENOMIC DNA]</scope>
    <source>
        <strain evidence="1">FM164</strain>
    </source>
</reference>
<organism evidence="1 2">
    <name type="scientific">Penicillium roqueforti (strain FM164)</name>
    <dbReference type="NCBI Taxonomy" id="1365484"/>
    <lineage>
        <taxon>Eukaryota</taxon>
        <taxon>Fungi</taxon>
        <taxon>Dikarya</taxon>
        <taxon>Ascomycota</taxon>
        <taxon>Pezizomycotina</taxon>
        <taxon>Eurotiomycetes</taxon>
        <taxon>Eurotiomycetidae</taxon>
        <taxon>Eurotiales</taxon>
        <taxon>Aspergillaceae</taxon>
        <taxon>Penicillium</taxon>
    </lineage>
</organism>
<name>W6QCC4_PENRF</name>
<sequence>MNGSKLLPMVAQCLKLYDMFFVYCASPSILAATLKNLHTLSISHTISPDVAGKLQSGNSLTGSEQCRLRGIKRTFAGSSILIRWTIDLLLIYTHDIATFRHPDALTSTEMEACTGGPCCFKEHPGGS</sequence>
<dbReference type="Proteomes" id="UP000030686">
    <property type="component" value="Unassembled WGS sequence"/>
</dbReference>
<protein>
    <submittedName>
        <fullName evidence="1">Genomic scaffold, ProqFM164S02</fullName>
    </submittedName>
</protein>
<evidence type="ECO:0000313" key="2">
    <source>
        <dbReference type="Proteomes" id="UP000030686"/>
    </source>
</evidence>